<name>A0A9N9FSC9_9GLOM</name>
<dbReference type="SUPFAM" id="SSF53335">
    <property type="entry name" value="S-adenosyl-L-methionine-dependent methyltransferases"/>
    <property type="match status" value="1"/>
</dbReference>
<gene>
    <name evidence="2" type="ORF">PBRASI_LOCUS5464</name>
</gene>
<evidence type="ECO:0000313" key="2">
    <source>
        <dbReference type="EMBL" id="CAG8558521.1"/>
    </source>
</evidence>
<accession>A0A9N9FSC9</accession>
<dbReference type="EMBL" id="CAJVPI010000640">
    <property type="protein sequence ID" value="CAG8558521.1"/>
    <property type="molecule type" value="Genomic_DNA"/>
</dbReference>
<dbReference type="InterPro" id="IPR029063">
    <property type="entry name" value="SAM-dependent_MTases_sf"/>
</dbReference>
<reference evidence="2" key="1">
    <citation type="submission" date="2021-06" db="EMBL/GenBank/DDBJ databases">
        <authorList>
            <person name="Kallberg Y."/>
            <person name="Tangrot J."/>
            <person name="Rosling A."/>
        </authorList>
    </citation>
    <scope>NUCLEOTIDE SEQUENCE</scope>
    <source>
        <strain evidence="2">BR232B</strain>
    </source>
</reference>
<dbReference type="InterPro" id="IPR019410">
    <property type="entry name" value="Methyltransf_16"/>
</dbReference>
<feature type="region of interest" description="Disordered" evidence="1">
    <location>
        <begin position="1"/>
        <end position="25"/>
    </location>
</feature>
<comment type="caution">
    <text evidence="2">The sequence shown here is derived from an EMBL/GenBank/DDBJ whole genome shotgun (WGS) entry which is preliminary data.</text>
</comment>
<organism evidence="2 3">
    <name type="scientific">Paraglomus brasilianum</name>
    <dbReference type="NCBI Taxonomy" id="144538"/>
    <lineage>
        <taxon>Eukaryota</taxon>
        <taxon>Fungi</taxon>
        <taxon>Fungi incertae sedis</taxon>
        <taxon>Mucoromycota</taxon>
        <taxon>Glomeromycotina</taxon>
        <taxon>Glomeromycetes</taxon>
        <taxon>Paraglomerales</taxon>
        <taxon>Paraglomeraceae</taxon>
        <taxon>Paraglomus</taxon>
    </lineage>
</organism>
<dbReference type="Gene3D" id="3.40.50.150">
    <property type="entry name" value="Vaccinia Virus protein VP39"/>
    <property type="match status" value="1"/>
</dbReference>
<protein>
    <submittedName>
        <fullName evidence="2">6648_t:CDS:1</fullName>
    </submittedName>
</protein>
<dbReference type="Pfam" id="PF10294">
    <property type="entry name" value="Methyltransf_16"/>
    <property type="match status" value="1"/>
</dbReference>
<dbReference type="GO" id="GO:0032991">
    <property type="term" value="C:protein-containing complex"/>
    <property type="evidence" value="ECO:0007669"/>
    <property type="project" value="TreeGrafter"/>
</dbReference>
<dbReference type="AlphaFoldDB" id="A0A9N9FSC9"/>
<dbReference type="PANTHER" id="PTHR14614:SF161">
    <property type="match status" value="1"/>
</dbReference>
<proteinExistence type="predicted"/>
<dbReference type="OrthoDB" id="413520at2759"/>
<dbReference type="PANTHER" id="PTHR14614">
    <property type="entry name" value="HEPATOCELLULAR CARCINOMA-ASSOCIATED ANTIGEN"/>
    <property type="match status" value="1"/>
</dbReference>
<sequence>MNSFNHPPDLNVEPSQGPSESQKLFRRHPGDNIELHLLQDVKTFGLAGKVWDSTYALDLYLCLPPNHLAFDPPCPIPSYLFHHDARPQNHSPHYTILELGSGTGYLGITLASRLVPPFTLILTDLPDVLPLLNRNVSNNTHANTDHIVVEPLGWGNSVHSECINSKYKIDLVIASDLVYFPELFDPLIKTLLEICSEETVVVFGYKVRAQWKEETFWEQVGRFFDLKAVRVDTKAQMDLDNTIREEITRVEERARENVVEESEAGFRIFGEEDGIFIFIGRKRAKEKYKKGVDDTFATILLLQIDLL</sequence>
<dbReference type="Proteomes" id="UP000789739">
    <property type="component" value="Unassembled WGS sequence"/>
</dbReference>
<dbReference type="GO" id="GO:0005829">
    <property type="term" value="C:cytosol"/>
    <property type="evidence" value="ECO:0007669"/>
    <property type="project" value="TreeGrafter"/>
</dbReference>
<keyword evidence="3" id="KW-1185">Reference proteome</keyword>
<feature type="compositionally biased region" description="Polar residues" evidence="1">
    <location>
        <begin position="13"/>
        <end position="22"/>
    </location>
</feature>
<evidence type="ECO:0000256" key="1">
    <source>
        <dbReference type="SAM" id="MobiDB-lite"/>
    </source>
</evidence>
<evidence type="ECO:0000313" key="3">
    <source>
        <dbReference type="Proteomes" id="UP000789739"/>
    </source>
</evidence>